<evidence type="ECO:0000313" key="5">
    <source>
        <dbReference type="Proteomes" id="UP001595796"/>
    </source>
</evidence>
<keyword evidence="1 2" id="KW-0238">DNA-binding</keyword>
<gene>
    <name evidence="4" type="ORF">ACFPFW_01880</name>
</gene>
<proteinExistence type="predicted"/>
<dbReference type="Proteomes" id="UP001595796">
    <property type="component" value="Unassembled WGS sequence"/>
</dbReference>
<evidence type="ECO:0000313" key="4">
    <source>
        <dbReference type="EMBL" id="MFC5066764.1"/>
    </source>
</evidence>
<reference evidence="5" key="1">
    <citation type="journal article" date="2019" name="Int. J. Syst. Evol. Microbiol.">
        <title>The Global Catalogue of Microorganisms (GCM) 10K type strain sequencing project: providing services to taxonomists for standard genome sequencing and annotation.</title>
        <authorList>
            <consortium name="The Broad Institute Genomics Platform"/>
            <consortium name="The Broad Institute Genome Sequencing Center for Infectious Disease"/>
            <person name="Wu L."/>
            <person name="Ma J."/>
        </authorList>
    </citation>
    <scope>NUCLEOTIDE SEQUENCE [LARGE SCALE GENOMIC DNA]</scope>
    <source>
        <strain evidence="5">CGMCC 1.16444</strain>
    </source>
</reference>
<dbReference type="RefSeq" id="WP_114955524.1">
    <property type="nucleotide sequence ID" value="NZ_JBHSJF010000001.1"/>
</dbReference>
<dbReference type="EMBL" id="JBHSJF010000001">
    <property type="protein sequence ID" value="MFC5066764.1"/>
    <property type="molecule type" value="Genomic_DNA"/>
</dbReference>
<comment type="caution">
    <text evidence="4">The sequence shown here is derived from an EMBL/GenBank/DDBJ whole genome shotgun (WGS) entry which is preliminary data.</text>
</comment>
<sequence>MASKPENGSVHQRAIDALMALLAEKDWNDVSLIEIASRSGLTLAELRGAFPSKGAILAGFARTIDQQVLKGDEGATDLEDQPPRERLFDVVMRRFDALKPYKAAIRSARKGLLNDPLAASAWNRVETNSAQWMLAAAGIEESGATAAVKAQGLAVIFARVLRTWLDDDDSDMPKTMRELDRQLRYAERLVETGDVILGACRPFRGAIESLLARRPRKRETEATTEDATSAI</sequence>
<evidence type="ECO:0000259" key="3">
    <source>
        <dbReference type="PROSITE" id="PS50977"/>
    </source>
</evidence>
<dbReference type="PROSITE" id="PS50977">
    <property type="entry name" value="HTH_TETR_2"/>
    <property type="match status" value="1"/>
</dbReference>
<dbReference type="Gene3D" id="1.10.357.10">
    <property type="entry name" value="Tetracycline Repressor, domain 2"/>
    <property type="match status" value="1"/>
</dbReference>
<organism evidence="4 5">
    <name type="scientific">Flaviflagellibacter deserti</name>
    <dbReference type="NCBI Taxonomy" id="2267266"/>
    <lineage>
        <taxon>Bacteria</taxon>
        <taxon>Pseudomonadati</taxon>
        <taxon>Pseudomonadota</taxon>
        <taxon>Alphaproteobacteria</taxon>
        <taxon>Hyphomicrobiales</taxon>
        <taxon>Flaviflagellibacter</taxon>
    </lineage>
</organism>
<dbReference type="InterPro" id="IPR009057">
    <property type="entry name" value="Homeodomain-like_sf"/>
</dbReference>
<protein>
    <submittedName>
        <fullName evidence="4">TetR/AcrR family transcriptional regulator</fullName>
    </submittedName>
</protein>
<dbReference type="InterPro" id="IPR001647">
    <property type="entry name" value="HTH_TetR"/>
</dbReference>
<evidence type="ECO:0000256" key="1">
    <source>
        <dbReference type="ARBA" id="ARBA00023125"/>
    </source>
</evidence>
<accession>A0ABV9YZM4</accession>
<keyword evidence="5" id="KW-1185">Reference proteome</keyword>
<evidence type="ECO:0000256" key="2">
    <source>
        <dbReference type="PROSITE-ProRule" id="PRU00335"/>
    </source>
</evidence>
<name>A0ABV9YZM4_9HYPH</name>
<dbReference type="SUPFAM" id="SSF46689">
    <property type="entry name" value="Homeodomain-like"/>
    <property type="match status" value="1"/>
</dbReference>
<feature type="domain" description="HTH tetR-type" evidence="3">
    <location>
        <begin position="8"/>
        <end position="68"/>
    </location>
</feature>
<feature type="DNA-binding region" description="H-T-H motif" evidence="2">
    <location>
        <begin position="31"/>
        <end position="50"/>
    </location>
</feature>